<dbReference type="PROSITE" id="PS50181">
    <property type="entry name" value="FBOX"/>
    <property type="match status" value="1"/>
</dbReference>
<dbReference type="Gene3D" id="1.20.1280.50">
    <property type="match status" value="1"/>
</dbReference>
<keyword evidence="3" id="KW-1185">Reference proteome</keyword>
<evidence type="ECO:0000259" key="1">
    <source>
        <dbReference type="PROSITE" id="PS50181"/>
    </source>
</evidence>
<reference evidence="2" key="2">
    <citation type="submission" date="2020-10" db="EMBL/GenBank/DDBJ databases">
        <authorList>
            <person name="Scholz U."/>
            <person name="Mascher M."/>
            <person name="Fiebig A."/>
        </authorList>
    </citation>
    <scope>NUCLEOTIDE SEQUENCE [LARGE SCALE GENOMIC DNA]</scope>
    <source>
        <strain evidence="2">cv. Morex</strain>
    </source>
</reference>
<gene>
    <name evidence="2" type="primary">LOC123449220</name>
</gene>
<dbReference type="Proteomes" id="UP000011116">
    <property type="component" value="Chromosome 4H"/>
</dbReference>
<dbReference type="AlphaFoldDB" id="A0A8I6Y8I9"/>
<protein>
    <recommendedName>
        <fullName evidence="1">F-box domain-containing protein</fullName>
    </recommendedName>
</protein>
<accession>A0A8I6Y8I9</accession>
<dbReference type="InterPro" id="IPR001810">
    <property type="entry name" value="F-box_dom"/>
</dbReference>
<dbReference type="Pfam" id="PF00646">
    <property type="entry name" value="F-box"/>
    <property type="match status" value="1"/>
</dbReference>
<evidence type="ECO:0000313" key="2">
    <source>
        <dbReference type="EnsemblPlants" id="HORVU.MOREX.r3.4HG0393840.1.CDS1"/>
    </source>
</evidence>
<dbReference type="PANTHER" id="PTHR31672">
    <property type="entry name" value="BNACNNG10540D PROTEIN"/>
    <property type="match status" value="1"/>
</dbReference>
<proteinExistence type="predicted"/>
<feature type="domain" description="F-box" evidence="1">
    <location>
        <begin position="25"/>
        <end position="72"/>
    </location>
</feature>
<organism evidence="2 3">
    <name type="scientific">Hordeum vulgare subsp. vulgare</name>
    <name type="common">Domesticated barley</name>
    <dbReference type="NCBI Taxonomy" id="112509"/>
    <lineage>
        <taxon>Eukaryota</taxon>
        <taxon>Viridiplantae</taxon>
        <taxon>Streptophyta</taxon>
        <taxon>Embryophyta</taxon>
        <taxon>Tracheophyta</taxon>
        <taxon>Spermatophyta</taxon>
        <taxon>Magnoliopsida</taxon>
        <taxon>Liliopsida</taxon>
        <taxon>Poales</taxon>
        <taxon>Poaceae</taxon>
        <taxon>BOP clade</taxon>
        <taxon>Pooideae</taxon>
        <taxon>Triticodae</taxon>
        <taxon>Triticeae</taxon>
        <taxon>Hordeinae</taxon>
        <taxon>Hordeum</taxon>
    </lineage>
</organism>
<dbReference type="InterPro" id="IPR036047">
    <property type="entry name" value="F-box-like_dom_sf"/>
</dbReference>
<dbReference type="GeneID" id="123449220"/>
<reference evidence="2" key="3">
    <citation type="submission" date="2022-01" db="UniProtKB">
        <authorList>
            <consortium name="EnsemblPlants"/>
        </authorList>
    </citation>
    <scope>IDENTIFICATION</scope>
    <source>
        <strain evidence="2">subsp. vulgare</strain>
    </source>
</reference>
<dbReference type="OMA" id="CRITTNT"/>
<evidence type="ECO:0000313" key="3">
    <source>
        <dbReference type="Proteomes" id="UP000011116"/>
    </source>
</evidence>
<dbReference type="SUPFAM" id="SSF81383">
    <property type="entry name" value="F-box domain"/>
    <property type="match status" value="1"/>
</dbReference>
<dbReference type="PANTHER" id="PTHR31672:SF13">
    <property type="entry name" value="F-BOX PROTEIN CPR30-LIKE"/>
    <property type="match status" value="1"/>
</dbReference>
<reference evidence="3" key="1">
    <citation type="journal article" date="2012" name="Nature">
        <title>A physical, genetic and functional sequence assembly of the barley genome.</title>
        <authorList>
            <consortium name="The International Barley Genome Sequencing Consortium"/>
            <person name="Mayer K.F."/>
            <person name="Waugh R."/>
            <person name="Brown J.W."/>
            <person name="Schulman A."/>
            <person name="Langridge P."/>
            <person name="Platzer M."/>
            <person name="Fincher G.B."/>
            <person name="Muehlbauer G.J."/>
            <person name="Sato K."/>
            <person name="Close T.J."/>
            <person name="Wise R.P."/>
            <person name="Stein N."/>
        </authorList>
    </citation>
    <scope>NUCLEOTIDE SEQUENCE [LARGE SCALE GENOMIC DNA]</scope>
    <source>
        <strain evidence="3">cv. Morex</strain>
    </source>
</reference>
<dbReference type="KEGG" id="hvg:123449220"/>
<sequence length="219" mass="24858">MATRETARDSDDDLPADMIPEILAHLPPKYLPVEMIAEILARLPPKYLLRSRTVCKAWRDLATEPDFILKHHSHQPTQPLITSYAVGPLKADCLEAVDLTTNKRRVVLRVIQRVPRPLPLHFADHGRDRREALMVHEWRDVCDALMVHGSCDGLLLLNFGKSLFVCNPATRQGARLPLLLQDDLDVLGFYKDADSGEYRLLYHQAERLGLSYYVLTVGS</sequence>
<dbReference type="RefSeq" id="XP_044982294.1">
    <property type="nucleotide sequence ID" value="XM_045126359.1"/>
</dbReference>
<dbReference type="Gramene" id="HORVU.MOREX.r2.4HG0327650.1">
    <property type="protein sequence ID" value="HORVU.MOREX.r2.4HG0327650.1.CDS.1"/>
    <property type="gene ID" value="HORVU.MOREX.r2.4HG0327650"/>
</dbReference>
<dbReference type="Gramene" id="HORVU.MOREX.r3.4HG0393840.1">
    <property type="protein sequence ID" value="HORVU.MOREX.r3.4HG0393840.1.CDS1"/>
    <property type="gene ID" value="HORVU.MOREX.r3.4HG0393840"/>
</dbReference>
<dbReference type="CDD" id="cd22157">
    <property type="entry name" value="F-box_AtFBW1-like"/>
    <property type="match status" value="1"/>
</dbReference>
<name>A0A8I6Y8I9_HORVV</name>
<dbReference type="SMART" id="SM00256">
    <property type="entry name" value="FBOX"/>
    <property type="match status" value="1"/>
</dbReference>
<dbReference type="SMR" id="A0A8I6Y8I9"/>
<dbReference type="InterPro" id="IPR050796">
    <property type="entry name" value="SCF_F-box_component"/>
</dbReference>
<dbReference type="EnsemblPlants" id="HORVU.MOREX.r3.4HG0393840.1">
    <property type="protein sequence ID" value="HORVU.MOREX.r3.4HG0393840.1.CDS1"/>
    <property type="gene ID" value="HORVU.MOREX.r3.4HG0393840"/>
</dbReference>